<gene>
    <name evidence="3" type="ORF">K7862_26715</name>
</gene>
<keyword evidence="1" id="KW-0732">Signal</keyword>
<proteinExistence type="predicted"/>
<dbReference type="InterPro" id="IPR036365">
    <property type="entry name" value="PGBD-like_sf"/>
</dbReference>
<evidence type="ECO:0000313" key="3">
    <source>
        <dbReference type="EMBL" id="MBY8881202.1"/>
    </source>
</evidence>
<feature type="domain" description="Peptidoglycan binding-like" evidence="2">
    <location>
        <begin position="65"/>
        <end position="106"/>
    </location>
</feature>
<evidence type="ECO:0000256" key="1">
    <source>
        <dbReference type="SAM" id="SignalP"/>
    </source>
</evidence>
<dbReference type="Proteomes" id="UP000778578">
    <property type="component" value="Unassembled WGS sequence"/>
</dbReference>
<dbReference type="SUPFAM" id="SSF47090">
    <property type="entry name" value="PGBD-like"/>
    <property type="match status" value="1"/>
</dbReference>
<feature type="signal peptide" evidence="1">
    <location>
        <begin position="1"/>
        <end position="32"/>
    </location>
</feature>
<dbReference type="RefSeq" id="WP_222967023.1">
    <property type="nucleotide sequence ID" value="NZ_JAINZZ010000043.1"/>
</dbReference>
<sequence length="129" mass="13760">MSKSRMRMPRTALTVAALSVVAVGGLALPAHAISGHAYIVYGDSGYGVKCVQEGIDDWSNRRYHTWPLTVDGQFGNNTLTYLKKFQSASSGLTADGIVGPATANAITDNLTGDGNWRANCYTSLPSTYK</sequence>
<accession>A0ABS7QDJ7</accession>
<organism evidence="3 4">
    <name type="scientific">Actinacidiphila acidipaludis</name>
    <dbReference type="NCBI Taxonomy" id="2873382"/>
    <lineage>
        <taxon>Bacteria</taxon>
        <taxon>Bacillati</taxon>
        <taxon>Actinomycetota</taxon>
        <taxon>Actinomycetes</taxon>
        <taxon>Kitasatosporales</taxon>
        <taxon>Streptomycetaceae</taxon>
        <taxon>Actinacidiphila</taxon>
    </lineage>
</organism>
<comment type="caution">
    <text evidence="3">The sequence shown here is derived from an EMBL/GenBank/DDBJ whole genome shotgun (WGS) entry which is preliminary data.</text>
</comment>
<dbReference type="InterPro" id="IPR002477">
    <property type="entry name" value="Peptidoglycan-bd-like"/>
</dbReference>
<dbReference type="EMBL" id="JAINZZ010000043">
    <property type="protein sequence ID" value="MBY8881202.1"/>
    <property type="molecule type" value="Genomic_DNA"/>
</dbReference>
<evidence type="ECO:0000259" key="2">
    <source>
        <dbReference type="Pfam" id="PF01471"/>
    </source>
</evidence>
<protein>
    <submittedName>
        <fullName evidence="3">Peptidoglycan-binding protein</fullName>
    </submittedName>
</protein>
<feature type="chain" id="PRO_5046116034" evidence="1">
    <location>
        <begin position="33"/>
        <end position="129"/>
    </location>
</feature>
<keyword evidence="4" id="KW-1185">Reference proteome</keyword>
<name>A0ABS7QDJ7_9ACTN</name>
<reference evidence="3 4" key="1">
    <citation type="submission" date="2021-08" db="EMBL/GenBank/DDBJ databases">
        <title>WGS of actinomycetes from Thailand.</title>
        <authorList>
            <person name="Thawai C."/>
        </authorList>
    </citation>
    <scope>NUCLEOTIDE SEQUENCE [LARGE SCALE GENOMIC DNA]</scope>
    <source>
        <strain evidence="3 4">PLK6-54</strain>
    </source>
</reference>
<dbReference type="Pfam" id="PF01471">
    <property type="entry name" value="PG_binding_1"/>
    <property type="match status" value="1"/>
</dbReference>
<evidence type="ECO:0000313" key="4">
    <source>
        <dbReference type="Proteomes" id="UP000778578"/>
    </source>
</evidence>
<dbReference type="Gene3D" id="1.10.101.10">
    <property type="entry name" value="PGBD-like superfamily/PGBD"/>
    <property type="match status" value="1"/>
</dbReference>
<dbReference type="InterPro" id="IPR036366">
    <property type="entry name" value="PGBDSf"/>
</dbReference>